<evidence type="ECO:0000259" key="6">
    <source>
        <dbReference type="PROSITE" id="PS51387"/>
    </source>
</evidence>
<organism evidence="7 8">
    <name type="scientific">Phlyctema vagabunda</name>
    <dbReference type="NCBI Taxonomy" id="108571"/>
    <lineage>
        <taxon>Eukaryota</taxon>
        <taxon>Fungi</taxon>
        <taxon>Dikarya</taxon>
        <taxon>Ascomycota</taxon>
        <taxon>Pezizomycotina</taxon>
        <taxon>Leotiomycetes</taxon>
        <taxon>Helotiales</taxon>
        <taxon>Dermateaceae</taxon>
        <taxon>Phlyctema</taxon>
    </lineage>
</organism>
<sequence length="537" mass="57685">MSPTAHTLLLPTSHGDMMWSLRFFALCGVLAQAGALVLDPAPSANATTLCSDLAAGPVKTRLWSPLGVLDLEYQEAKTKYWSAVNADLTPACVVFPTSADEVSIVIAKLLLAPSVPFAVKSGGHNSNVGFASVAGGVLISLSDLASTTLSADQKTADVRPGARWREAVKALEPYGLTVVGGRIGDVGVGGFMLGGGLSFLSAQYGFACDNVVNYEVVLANASIINVNAQENTDLFFALKGGGGQFGIVTKYTLKTHPIGKIWGGVRTYSRLDETALLNATHRFVEENTDTKAAIITTTPLLLSTVLQPWTLFFFYDGIEPPPGVFAGFDNIQPLLDTAKTQSYSDLLIANDVYSPYGLRYLYRTVTMPNLPGDIGKALYNNVFQNFKNYVETAALPLTFILNLAYQPLPKLISSASAAAGGNALQLNPDEGDRMVIEIDVSWATALADDVAYPTIKTISQAIDTYTSNFSSGIPNTRSTPGNPEDTKYKPLFMNDAMADQDPVRSYGDGSYEQLKATYEKYDPDHFFATRTGGFKYV</sequence>
<gene>
    <name evidence="7" type="ORF">PVAG01_10049</name>
</gene>
<evidence type="ECO:0000256" key="5">
    <source>
        <dbReference type="SAM" id="SignalP"/>
    </source>
</evidence>
<feature type="domain" description="FAD-binding PCMH-type" evidence="6">
    <location>
        <begin position="86"/>
        <end position="258"/>
    </location>
</feature>
<comment type="caution">
    <text evidence="7">The sequence shown here is derived from an EMBL/GenBank/DDBJ whole genome shotgun (WGS) entry which is preliminary data.</text>
</comment>
<name>A0ABR4P4V2_9HELO</name>
<dbReference type="Pfam" id="PF01565">
    <property type="entry name" value="FAD_binding_4"/>
    <property type="match status" value="1"/>
</dbReference>
<dbReference type="PANTHER" id="PTHR42973">
    <property type="entry name" value="BINDING OXIDOREDUCTASE, PUTATIVE (AFU_ORTHOLOGUE AFUA_1G17690)-RELATED"/>
    <property type="match status" value="1"/>
</dbReference>
<evidence type="ECO:0000313" key="8">
    <source>
        <dbReference type="Proteomes" id="UP001629113"/>
    </source>
</evidence>
<dbReference type="PANTHER" id="PTHR42973:SF13">
    <property type="entry name" value="FAD-BINDING PCMH-TYPE DOMAIN-CONTAINING PROTEIN"/>
    <property type="match status" value="1"/>
</dbReference>
<protein>
    <submittedName>
        <fullName evidence="7">FAD binding domain-containing protein</fullName>
    </submittedName>
</protein>
<reference evidence="7 8" key="1">
    <citation type="submission" date="2024-06" db="EMBL/GenBank/DDBJ databases">
        <title>Complete genome of Phlyctema vagabunda strain 19-DSS-EL-015.</title>
        <authorList>
            <person name="Fiorenzani C."/>
        </authorList>
    </citation>
    <scope>NUCLEOTIDE SEQUENCE [LARGE SCALE GENOMIC DNA]</scope>
    <source>
        <strain evidence="7 8">19-DSS-EL-015</strain>
    </source>
</reference>
<keyword evidence="2" id="KW-0285">Flavoprotein</keyword>
<evidence type="ECO:0000313" key="7">
    <source>
        <dbReference type="EMBL" id="KAL3418333.1"/>
    </source>
</evidence>
<feature type="chain" id="PRO_5046617972" evidence="5">
    <location>
        <begin position="36"/>
        <end position="537"/>
    </location>
</feature>
<evidence type="ECO:0000256" key="1">
    <source>
        <dbReference type="ARBA" id="ARBA00005466"/>
    </source>
</evidence>
<dbReference type="InterPro" id="IPR016169">
    <property type="entry name" value="FAD-bd_PCMH_sub2"/>
</dbReference>
<dbReference type="InterPro" id="IPR016166">
    <property type="entry name" value="FAD-bd_PCMH"/>
</dbReference>
<evidence type="ECO:0000256" key="4">
    <source>
        <dbReference type="ARBA" id="ARBA00023002"/>
    </source>
</evidence>
<evidence type="ECO:0000256" key="2">
    <source>
        <dbReference type="ARBA" id="ARBA00022630"/>
    </source>
</evidence>
<dbReference type="Proteomes" id="UP001629113">
    <property type="component" value="Unassembled WGS sequence"/>
</dbReference>
<dbReference type="SUPFAM" id="SSF56176">
    <property type="entry name" value="FAD-binding/transporter-associated domain-like"/>
    <property type="match status" value="1"/>
</dbReference>
<dbReference type="EMBL" id="JBFCZG010000009">
    <property type="protein sequence ID" value="KAL3418333.1"/>
    <property type="molecule type" value="Genomic_DNA"/>
</dbReference>
<keyword evidence="5" id="KW-0732">Signal</keyword>
<proteinExistence type="inferred from homology"/>
<dbReference type="InterPro" id="IPR036318">
    <property type="entry name" value="FAD-bd_PCMH-like_sf"/>
</dbReference>
<feature type="signal peptide" evidence="5">
    <location>
        <begin position="1"/>
        <end position="35"/>
    </location>
</feature>
<keyword evidence="3" id="KW-0274">FAD</keyword>
<dbReference type="InterPro" id="IPR050416">
    <property type="entry name" value="FAD-linked_Oxidoreductase"/>
</dbReference>
<dbReference type="PROSITE" id="PS51387">
    <property type="entry name" value="FAD_PCMH"/>
    <property type="match status" value="1"/>
</dbReference>
<dbReference type="InterPro" id="IPR006094">
    <property type="entry name" value="Oxid_FAD_bind_N"/>
</dbReference>
<comment type="similarity">
    <text evidence="1">Belongs to the oxygen-dependent FAD-linked oxidoreductase family.</text>
</comment>
<keyword evidence="8" id="KW-1185">Reference proteome</keyword>
<dbReference type="Gene3D" id="3.30.465.10">
    <property type="match status" value="1"/>
</dbReference>
<keyword evidence="4" id="KW-0560">Oxidoreductase</keyword>
<evidence type="ECO:0000256" key="3">
    <source>
        <dbReference type="ARBA" id="ARBA00022827"/>
    </source>
</evidence>
<accession>A0ABR4P4V2</accession>